<evidence type="ECO:0000313" key="1">
    <source>
        <dbReference type="EMBL" id="KMO68993.1"/>
    </source>
</evidence>
<dbReference type="NCBIfam" id="TIGR03931">
    <property type="entry name" value="T7SS_Rv3446c"/>
    <property type="match status" value="1"/>
</dbReference>
<proteinExistence type="predicted"/>
<dbReference type="Proteomes" id="UP000036313">
    <property type="component" value="Unassembled WGS sequence"/>
</dbReference>
<dbReference type="PATRIC" id="fig|1807.14.peg.4449"/>
<organism evidence="1 2">
    <name type="scientific">Mycolicibacterium obuense</name>
    <dbReference type="NCBI Taxonomy" id="1807"/>
    <lineage>
        <taxon>Bacteria</taxon>
        <taxon>Bacillati</taxon>
        <taxon>Actinomycetota</taxon>
        <taxon>Actinomycetes</taxon>
        <taxon>Mycobacteriales</taxon>
        <taxon>Mycobacteriaceae</taxon>
        <taxon>Mycolicibacterium</taxon>
    </lineage>
</organism>
<dbReference type="EMBL" id="JYNU01000057">
    <property type="protein sequence ID" value="KMO68993.1"/>
    <property type="molecule type" value="Genomic_DNA"/>
</dbReference>
<name>A0A0J6VHN3_9MYCO</name>
<accession>A0A0J6VHN3</accession>
<reference evidence="1 2" key="1">
    <citation type="journal article" date="2015" name="Genome Biol. Evol.">
        <title>Characterization of Three Mycobacterium spp. with Potential Use in Bioremediation by Genome Sequencing and Comparative Genomics.</title>
        <authorList>
            <person name="Das S."/>
            <person name="Pettersson B.M."/>
            <person name="Behra P.R."/>
            <person name="Ramesh M."/>
            <person name="Dasgupta S."/>
            <person name="Bhattacharya A."/>
            <person name="Kirsebom L.A."/>
        </authorList>
    </citation>
    <scope>NUCLEOTIDE SEQUENCE [LARGE SCALE GENOMIC DNA]</scope>
    <source>
        <strain evidence="1 2">DSM 44075</strain>
    </source>
</reference>
<evidence type="ECO:0000313" key="2">
    <source>
        <dbReference type="Proteomes" id="UP000036313"/>
    </source>
</evidence>
<dbReference type="InterPro" id="IPR023840">
    <property type="entry name" value="T7SS_Rv3446c"/>
</dbReference>
<protein>
    <recommendedName>
        <fullName evidence="3">Type VII secretion-associated protein</fullName>
    </recommendedName>
</protein>
<sequence>MTPVVVEVGPVTVRGPGTPPAAWAEAAVAGVGDRLAVVDDRIVEVADLLREVLSTAAGGRMRSLAVVVPSWWPSRWTAAVTDAAGAVAGDVRVFRRGPLLSAAQSGAVAEVTADLVAITEPGLPLRVLDRDALPRLSSVLVDVPPGVAAPPSGTGRLSGRDDVEAAVAATLAPVRSRIRRPVIALLASAALMALLVPWLPHHPAPAQWRLLTEGRAAIEVPADWTGQRITSGLGSARVRIAGSDGLPALHLTQSLGPASLPDIAESLRRAIASAPSGVFVDFRPDGVVGARAAVTYREVRDGSHTQWAVVGDGGVRIAVGCQSAPGHAEAVAAVCAHAVASAHAVG</sequence>
<gene>
    <name evidence="1" type="ORF">MOBUDSM44075_04414</name>
</gene>
<comment type="caution">
    <text evidence="1">The sequence shown here is derived from an EMBL/GenBank/DDBJ whole genome shotgun (WGS) entry which is preliminary data.</text>
</comment>
<dbReference type="AlphaFoldDB" id="A0A0J6VHN3"/>
<evidence type="ECO:0008006" key="3">
    <source>
        <dbReference type="Google" id="ProtNLM"/>
    </source>
</evidence>